<evidence type="ECO:0000256" key="3">
    <source>
        <dbReference type="ARBA" id="ARBA00013081"/>
    </source>
</evidence>
<comment type="cofactor">
    <cofactor evidence="1">
        <name>Mn(2+)</name>
        <dbReference type="ChEBI" id="CHEBI:29035"/>
    </cofactor>
</comment>
<dbReference type="Pfam" id="PF13672">
    <property type="entry name" value="PP2C_2"/>
    <property type="match status" value="1"/>
</dbReference>
<gene>
    <name evidence="20" type="ORF">I550_5709</name>
</gene>
<evidence type="ECO:0000256" key="16">
    <source>
        <dbReference type="ARBA" id="ARBA00079123"/>
    </source>
</evidence>
<evidence type="ECO:0000256" key="4">
    <source>
        <dbReference type="ARBA" id="ARBA00022692"/>
    </source>
</evidence>
<evidence type="ECO:0000256" key="8">
    <source>
        <dbReference type="ARBA" id="ARBA00022960"/>
    </source>
</evidence>
<dbReference type="InterPro" id="IPR001932">
    <property type="entry name" value="PPM-type_phosphatase-like_dom"/>
</dbReference>
<evidence type="ECO:0000256" key="14">
    <source>
        <dbReference type="ARBA" id="ARBA00071184"/>
    </source>
</evidence>
<feature type="transmembrane region" description="Helical" evidence="18">
    <location>
        <begin position="552"/>
        <end position="574"/>
    </location>
</feature>
<organism evidence="20 21">
    <name type="scientific">Mycobacterium intracellulare 1956</name>
    <dbReference type="NCBI Taxonomy" id="1299331"/>
    <lineage>
        <taxon>Bacteria</taxon>
        <taxon>Bacillati</taxon>
        <taxon>Actinomycetota</taxon>
        <taxon>Actinomycetes</taxon>
        <taxon>Mycobacteriales</taxon>
        <taxon>Mycobacteriaceae</taxon>
        <taxon>Mycobacterium</taxon>
        <taxon>Mycobacterium avium complex (MAC)</taxon>
    </lineage>
</organism>
<dbReference type="Gene3D" id="3.60.40.10">
    <property type="entry name" value="PPM-type phosphatase domain"/>
    <property type="match status" value="1"/>
</dbReference>
<evidence type="ECO:0000256" key="15">
    <source>
        <dbReference type="ARBA" id="ARBA00077741"/>
    </source>
</evidence>
<dbReference type="SMART" id="SM00331">
    <property type="entry name" value="PP2C_SIG"/>
    <property type="match status" value="1"/>
</dbReference>
<keyword evidence="4 18" id="KW-0812">Transmembrane</keyword>
<keyword evidence="10 18" id="KW-0472">Membrane</keyword>
<dbReference type="GO" id="GO:0005886">
    <property type="term" value="C:plasma membrane"/>
    <property type="evidence" value="ECO:0007669"/>
    <property type="project" value="TreeGrafter"/>
</dbReference>
<dbReference type="GO" id="GO:0051301">
    <property type="term" value="P:cell division"/>
    <property type="evidence" value="ECO:0007669"/>
    <property type="project" value="InterPro"/>
</dbReference>
<dbReference type="PROSITE" id="PS51746">
    <property type="entry name" value="PPM_2"/>
    <property type="match status" value="1"/>
</dbReference>
<evidence type="ECO:0000313" key="20">
    <source>
        <dbReference type="EMBL" id="EUA54069.1"/>
    </source>
</evidence>
<comment type="subcellular location">
    <subcellularLocation>
        <location evidence="2">Membrane</location>
        <topology evidence="2">Multi-pass membrane protein</topology>
    </subcellularLocation>
</comment>
<evidence type="ECO:0000256" key="17">
    <source>
        <dbReference type="SAM" id="MobiDB-lite"/>
    </source>
</evidence>
<evidence type="ECO:0000256" key="1">
    <source>
        <dbReference type="ARBA" id="ARBA00001936"/>
    </source>
</evidence>
<keyword evidence="5" id="KW-0479">Metal-binding</keyword>
<feature type="compositionally biased region" description="Basic and acidic residues" evidence="17">
    <location>
        <begin position="474"/>
        <end position="486"/>
    </location>
</feature>
<feature type="transmembrane region" description="Helical" evidence="18">
    <location>
        <begin position="299"/>
        <end position="320"/>
    </location>
</feature>
<sequence>MTLVLRYAARSDRGLVRANNEDSVYAGARLLALADGMGGHAAGEVASQLVIAALAHLDDDEPGGDLLAKLDNAVRSGNAAIAAQVEAEPELEGMGTTLTAILFAGDRIGLVHIGDSRGYLLRDGELSQITKDDTFVQTLVDEGRITREEAHSHPQRSLIMRALTGHEVEPTLTMREARAGDRYLLCSDGLSDPVSDETILEALQIPDVAEAAYRLIELALRGGGPDNVTVVVADVVDYDYGQTQPILAGAVSGDEDQMTLPNTSAGRASAIRPRDESAKRVAPQPETPHRPRWSRRRMVVVAALAVLLVVAGLSVGWWVIQRNYYVAEYNGRVSIVRGIQGTLLGVPLQRPYLVGCLNARNELALVSYGQSGHPNCQLMTLQDLRRPGQVQVQTGLPGGSLDQAESQLRQLLAEYLLPICPPPRATSPPGSPSTGGTPQSSTTATPSPQTTSSTSASPHPAQAPPTARVPSTGRSDDHLANGDRSPRAPTPTGHRLPDGGMTTQLQPPVAVTPPLPTRRNAELLLLGFASLITVAALLIVEANQTRDLHWDAINYGLVFLVVFGSAHMAIRRFAPYTDPLLLPIVALLNGLGLVMIHRLDLVTNQLSGRHHPSATQQMLWTLVGVVTFALVVTFLKDHRQLARYGYICGLVGLVLLVIPALLPASLSEQNGAKIWIRLPGFSIQPAEFSKILLLIFFSAVLIAKRGLFTSVGKHFMGLTLPRPRDLAPLLAAWVISVGVMAFEKDLGTSLLLYTSFLVVVYLATQRFSWVGIGLVLFVAGSVVAYFIFSHVRVRVQMWWDPFSDPDGSGYQIVQSLFSFATGGIFGTGLGNGQPDTVPAASTDFIIAAFGEELGLVGLASILMLYTIVIVRGMRTAIATRDSFGKLLAAGLASTLALQLFIVVGGVTQLIPLTGLTTPWMSYGGSSLLANYVLLAILARISHSARRPLRAPARHEPPIAAAGTEVIEKV</sequence>
<feature type="compositionally biased region" description="Pro residues" evidence="17">
    <location>
        <begin position="419"/>
        <end position="431"/>
    </location>
</feature>
<keyword evidence="7" id="KW-0904">Protein phosphatase</keyword>
<dbReference type="EMBL" id="JAOG01000003">
    <property type="protein sequence ID" value="EUA54069.1"/>
    <property type="molecule type" value="Genomic_DNA"/>
</dbReference>
<keyword evidence="6" id="KW-0378">Hydrolase</keyword>
<evidence type="ECO:0000256" key="6">
    <source>
        <dbReference type="ARBA" id="ARBA00022801"/>
    </source>
</evidence>
<comment type="catalytic activity">
    <reaction evidence="12">
        <text>O-phospho-L-seryl-[protein] + H2O = L-seryl-[protein] + phosphate</text>
        <dbReference type="Rhea" id="RHEA:20629"/>
        <dbReference type="Rhea" id="RHEA-COMP:9863"/>
        <dbReference type="Rhea" id="RHEA-COMP:11604"/>
        <dbReference type="ChEBI" id="CHEBI:15377"/>
        <dbReference type="ChEBI" id="CHEBI:29999"/>
        <dbReference type="ChEBI" id="CHEBI:43474"/>
        <dbReference type="ChEBI" id="CHEBI:83421"/>
        <dbReference type="EC" id="3.1.3.16"/>
    </reaction>
</comment>
<feature type="transmembrane region" description="Helical" evidence="18">
    <location>
        <begin position="580"/>
        <end position="597"/>
    </location>
</feature>
<feature type="transmembrane region" description="Helical" evidence="18">
    <location>
        <begin position="641"/>
        <end position="666"/>
    </location>
</feature>
<proteinExistence type="predicted"/>
<feature type="transmembrane region" description="Helical" evidence="18">
    <location>
        <begin position="523"/>
        <end position="540"/>
    </location>
</feature>
<feature type="domain" description="PPM-type phosphatase" evidence="19">
    <location>
        <begin position="6"/>
        <end position="235"/>
    </location>
</feature>
<feature type="transmembrane region" description="Helical" evidence="18">
    <location>
        <begin position="747"/>
        <end position="763"/>
    </location>
</feature>
<feature type="region of interest" description="Disordered" evidence="17">
    <location>
        <begin position="254"/>
        <end position="290"/>
    </location>
</feature>
<protein>
    <recommendedName>
        <fullName evidence="14">Serine/threonine protein phosphatase PstP</fullName>
        <ecNumber evidence="3">3.1.3.16</ecNumber>
    </recommendedName>
    <alternativeName>
        <fullName evidence="16">Mycobacterial Ser/Thr phosphatase</fullName>
    </alternativeName>
    <alternativeName>
        <fullName evidence="15">PP2C-family Ser/Thr phosphatase</fullName>
    </alternativeName>
</protein>
<evidence type="ECO:0000259" key="19">
    <source>
        <dbReference type="PROSITE" id="PS51746"/>
    </source>
</evidence>
<evidence type="ECO:0000313" key="21">
    <source>
        <dbReference type="Proteomes" id="UP000020825"/>
    </source>
</evidence>
<dbReference type="FunFam" id="3.60.40.10:FF:000002">
    <property type="entry name" value="Serine/threonine phosphatase stp"/>
    <property type="match status" value="1"/>
</dbReference>
<dbReference type="InterPro" id="IPR001182">
    <property type="entry name" value="FtsW/RodA"/>
</dbReference>
<evidence type="ECO:0000256" key="11">
    <source>
        <dbReference type="ARBA" id="ARBA00023211"/>
    </source>
</evidence>
<feature type="transmembrane region" description="Helical" evidence="18">
    <location>
        <begin position="769"/>
        <end position="788"/>
    </location>
</feature>
<name>X8CD76_MYCIT</name>
<keyword evidence="8" id="KW-0133">Cell shape</keyword>
<dbReference type="PANTHER" id="PTHR30474">
    <property type="entry name" value="CELL CYCLE PROTEIN"/>
    <property type="match status" value="1"/>
</dbReference>
<dbReference type="PATRIC" id="fig|1299331.3.peg.5580"/>
<evidence type="ECO:0000256" key="7">
    <source>
        <dbReference type="ARBA" id="ARBA00022912"/>
    </source>
</evidence>
<feature type="compositionally biased region" description="Low complexity" evidence="17">
    <location>
        <begin position="432"/>
        <end position="466"/>
    </location>
</feature>
<keyword evidence="11" id="KW-0464">Manganese</keyword>
<dbReference type="CDD" id="cd00143">
    <property type="entry name" value="PP2Cc"/>
    <property type="match status" value="1"/>
</dbReference>
<evidence type="ECO:0000256" key="12">
    <source>
        <dbReference type="ARBA" id="ARBA00047761"/>
    </source>
</evidence>
<comment type="catalytic activity">
    <reaction evidence="13">
        <text>O-phospho-L-threonyl-[protein] + H2O = L-threonyl-[protein] + phosphate</text>
        <dbReference type="Rhea" id="RHEA:47004"/>
        <dbReference type="Rhea" id="RHEA-COMP:11060"/>
        <dbReference type="Rhea" id="RHEA-COMP:11605"/>
        <dbReference type="ChEBI" id="CHEBI:15377"/>
        <dbReference type="ChEBI" id="CHEBI:30013"/>
        <dbReference type="ChEBI" id="CHEBI:43474"/>
        <dbReference type="ChEBI" id="CHEBI:61977"/>
        <dbReference type="EC" id="3.1.3.16"/>
    </reaction>
</comment>
<dbReference type="EC" id="3.1.3.16" evidence="3"/>
<accession>X8CD76</accession>
<comment type="caution">
    <text evidence="20">The sequence shown here is derived from an EMBL/GenBank/DDBJ whole genome shotgun (WGS) entry which is preliminary data.</text>
</comment>
<keyword evidence="9 18" id="KW-1133">Transmembrane helix</keyword>
<dbReference type="InterPro" id="IPR036457">
    <property type="entry name" value="PPM-type-like_dom_sf"/>
</dbReference>
<reference evidence="20 21" key="1">
    <citation type="submission" date="2013-12" db="EMBL/GenBank/DDBJ databases">
        <authorList>
            <person name="Zelazny A."/>
            <person name="Olivier K."/>
            <person name="Holland S."/>
            <person name="Lenaerts A."/>
            <person name="Ordway D."/>
            <person name="DeGroote M.A."/>
            <person name="Parker T."/>
            <person name="Sizemore C."/>
            <person name="Tallon L.J."/>
            <person name="Sadzewicz L.K."/>
            <person name="Sengamalay N."/>
            <person name="Fraser C.M."/>
            <person name="Hine E."/>
            <person name="Shefchek K.A."/>
            <person name="Das S.P."/>
            <person name="Tettelin H."/>
        </authorList>
    </citation>
    <scope>NUCLEOTIDE SEQUENCE [LARGE SCALE GENOMIC DNA]</scope>
    <source>
        <strain evidence="20 21">1956</strain>
    </source>
</reference>
<evidence type="ECO:0000256" key="5">
    <source>
        <dbReference type="ARBA" id="ARBA00022723"/>
    </source>
</evidence>
<dbReference type="SUPFAM" id="SSF81606">
    <property type="entry name" value="PP2C-like"/>
    <property type="match status" value="1"/>
</dbReference>
<dbReference type="GO" id="GO:0008360">
    <property type="term" value="P:regulation of cell shape"/>
    <property type="evidence" value="ECO:0007669"/>
    <property type="project" value="UniProtKB-KW"/>
</dbReference>
<dbReference type="SMART" id="SM00332">
    <property type="entry name" value="PP2Cc"/>
    <property type="match status" value="1"/>
</dbReference>
<dbReference type="GO" id="GO:0046872">
    <property type="term" value="F:metal ion binding"/>
    <property type="evidence" value="ECO:0007669"/>
    <property type="project" value="UniProtKB-KW"/>
</dbReference>
<evidence type="ECO:0000256" key="18">
    <source>
        <dbReference type="SAM" id="Phobius"/>
    </source>
</evidence>
<evidence type="ECO:0000256" key="2">
    <source>
        <dbReference type="ARBA" id="ARBA00004141"/>
    </source>
</evidence>
<feature type="transmembrane region" description="Helical" evidence="18">
    <location>
        <begin position="844"/>
        <end position="865"/>
    </location>
</feature>
<dbReference type="PANTHER" id="PTHR30474:SF3">
    <property type="entry name" value="PEPTIDOGLYCAN GLYCOSYLTRANSFERASE RODA"/>
    <property type="match status" value="1"/>
</dbReference>
<dbReference type="GO" id="GO:0015648">
    <property type="term" value="F:lipid-linked peptidoglycan transporter activity"/>
    <property type="evidence" value="ECO:0007669"/>
    <property type="project" value="TreeGrafter"/>
</dbReference>
<dbReference type="Proteomes" id="UP000020825">
    <property type="component" value="Unassembled WGS sequence"/>
</dbReference>
<dbReference type="AlphaFoldDB" id="X8CD76"/>
<dbReference type="GO" id="GO:0032153">
    <property type="term" value="C:cell division site"/>
    <property type="evidence" value="ECO:0007669"/>
    <property type="project" value="TreeGrafter"/>
</dbReference>
<evidence type="ECO:0000256" key="13">
    <source>
        <dbReference type="ARBA" id="ARBA00048336"/>
    </source>
</evidence>
<evidence type="ECO:0000256" key="10">
    <source>
        <dbReference type="ARBA" id="ARBA00023136"/>
    </source>
</evidence>
<dbReference type="Pfam" id="PF01098">
    <property type="entry name" value="FTSW_RODA_SPOVE"/>
    <property type="match status" value="1"/>
</dbReference>
<evidence type="ECO:0000256" key="9">
    <source>
        <dbReference type="ARBA" id="ARBA00022989"/>
    </source>
</evidence>
<feature type="region of interest" description="Disordered" evidence="17">
    <location>
        <begin position="419"/>
        <end position="514"/>
    </location>
</feature>
<feature type="transmembrane region" description="Helical" evidence="18">
    <location>
        <begin position="919"/>
        <end position="940"/>
    </location>
</feature>
<feature type="transmembrane region" description="Helical" evidence="18">
    <location>
        <begin position="687"/>
        <end position="706"/>
    </location>
</feature>
<feature type="transmembrane region" description="Helical" evidence="18">
    <location>
        <begin position="886"/>
        <end position="907"/>
    </location>
</feature>
<dbReference type="GO" id="GO:0004722">
    <property type="term" value="F:protein serine/threonine phosphatase activity"/>
    <property type="evidence" value="ECO:0007669"/>
    <property type="project" value="UniProtKB-EC"/>
</dbReference>
<feature type="transmembrane region" description="Helical" evidence="18">
    <location>
        <begin position="618"/>
        <end position="635"/>
    </location>
</feature>
<feature type="transmembrane region" description="Helical" evidence="18">
    <location>
        <begin position="809"/>
        <end position="829"/>
    </location>
</feature>